<reference evidence="3" key="1">
    <citation type="journal article" date="2019" name="Curr. Biol.">
        <title>Genome Sequence of Striga asiatica Provides Insight into the Evolution of Plant Parasitism.</title>
        <authorList>
            <person name="Yoshida S."/>
            <person name="Kim S."/>
            <person name="Wafula E.K."/>
            <person name="Tanskanen J."/>
            <person name="Kim Y.M."/>
            <person name="Honaas L."/>
            <person name="Yang Z."/>
            <person name="Spallek T."/>
            <person name="Conn C.E."/>
            <person name="Ichihashi Y."/>
            <person name="Cheong K."/>
            <person name="Cui S."/>
            <person name="Der J.P."/>
            <person name="Gundlach H."/>
            <person name="Jiao Y."/>
            <person name="Hori C."/>
            <person name="Ishida J.K."/>
            <person name="Kasahara H."/>
            <person name="Kiba T."/>
            <person name="Kim M.S."/>
            <person name="Koo N."/>
            <person name="Laohavisit A."/>
            <person name="Lee Y.H."/>
            <person name="Lumba S."/>
            <person name="McCourt P."/>
            <person name="Mortimer J.C."/>
            <person name="Mutuku J.M."/>
            <person name="Nomura T."/>
            <person name="Sasaki-Sekimoto Y."/>
            <person name="Seto Y."/>
            <person name="Wang Y."/>
            <person name="Wakatake T."/>
            <person name="Sakakibara H."/>
            <person name="Demura T."/>
            <person name="Yamaguchi S."/>
            <person name="Yoneyama K."/>
            <person name="Manabe R.I."/>
            <person name="Nelson D.C."/>
            <person name="Schulman A.H."/>
            <person name="Timko M.P."/>
            <person name="dePamphilis C.W."/>
            <person name="Choi D."/>
            <person name="Shirasu K."/>
        </authorList>
    </citation>
    <scope>NUCLEOTIDE SEQUENCE [LARGE SCALE GENOMIC DNA]</scope>
    <source>
        <strain evidence="3">cv. UVA1</strain>
    </source>
</reference>
<organism evidence="2 3">
    <name type="scientific">Striga asiatica</name>
    <name type="common">Asiatic witchweed</name>
    <name type="synonym">Buchnera asiatica</name>
    <dbReference type="NCBI Taxonomy" id="4170"/>
    <lineage>
        <taxon>Eukaryota</taxon>
        <taxon>Viridiplantae</taxon>
        <taxon>Streptophyta</taxon>
        <taxon>Embryophyta</taxon>
        <taxon>Tracheophyta</taxon>
        <taxon>Spermatophyta</taxon>
        <taxon>Magnoliopsida</taxon>
        <taxon>eudicotyledons</taxon>
        <taxon>Gunneridae</taxon>
        <taxon>Pentapetalae</taxon>
        <taxon>asterids</taxon>
        <taxon>lamiids</taxon>
        <taxon>Lamiales</taxon>
        <taxon>Orobanchaceae</taxon>
        <taxon>Buchnereae</taxon>
        <taxon>Striga</taxon>
    </lineage>
</organism>
<dbReference type="Proteomes" id="UP000325081">
    <property type="component" value="Unassembled WGS sequence"/>
</dbReference>
<feature type="transmembrane region" description="Helical" evidence="1">
    <location>
        <begin position="115"/>
        <end position="133"/>
    </location>
</feature>
<keyword evidence="2" id="KW-0413">Isomerase</keyword>
<gene>
    <name evidence="2" type="ORF">STAS_12495</name>
</gene>
<dbReference type="AlphaFoldDB" id="A0A5A7PTK6"/>
<evidence type="ECO:0000313" key="3">
    <source>
        <dbReference type="Proteomes" id="UP000325081"/>
    </source>
</evidence>
<comment type="caution">
    <text evidence="2">The sequence shown here is derived from an EMBL/GenBank/DDBJ whole genome shotgun (WGS) entry which is preliminary data.</text>
</comment>
<protein>
    <submittedName>
        <fullName evidence="2">Thioesterase/thiol ester dehydrase-isomerasesuperfamily protein</fullName>
    </submittedName>
</protein>
<name>A0A5A7PTK6_STRAF</name>
<sequence length="137" mass="16198">MLKLQKSRHWNSRKRIFCFTMPSYVELFWYSDQLEALVYCSFRCFAYSSRTMLLVIGADYCVPPRQQWCLSWRNVLFIPTALKQRSTFAGKPPISSDSPMNQCLDRRCTLGFDECVTFFGLCPIFIPVLYITYLRRT</sequence>
<keyword evidence="1" id="KW-0812">Transmembrane</keyword>
<dbReference type="GO" id="GO:0016853">
    <property type="term" value="F:isomerase activity"/>
    <property type="evidence" value="ECO:0007669"/>
    <property type="project" value="UniProtKB-KW"/>
</dbReference>
<keyword evidence="3" id="KW-1185">Reference proteome</keyword>
<dbReference type="EMBL" id="BKCP01005072">
    <property type="protein sequence ID" value="GER36183.1"/>
    <property type="molecule type" value="Genomic_DNA"/>
</dbReference>
<accession>A0A5A7PTK6</accession>
<proteinExistence type="predicted"/>
<evidence type="ECO:0000256" key="1">
    <source>
        <dbReference type="SAM" id="Phobius"/>
    </source>
</evidence>
<evidence type="ECO:0000313" key="2">
    <source>
        <dbReference type="EMBL" id="GER36183.1"/>
    </source>
</evidence>
<keyword evidence="1" id="KW-0472">Membrane</keyword>
<keyword evidence="1" id="KW-1133">Transmembrane helix</keyword>